<sequence>MATTRLTGAITGYDPDLVAVQTDREEIGYYHPDVYDPRWPPRDEVEAAAFATDHMDELLISGIDTLDQTQRVVTDRSTREIFAELGFAESKYESPLETLYDLDVAMIRQWRAALLDRYPVKFREDVLVPDEVMAGHLQALIDIEGIETIVAAVGIPHLTGVLDRLADPDQIPDEVVTVPPTANYFTI</sequence>
<protein>
    <submittedName>
        <fullName evidence="1">Uncharacterized protein</fullName>
    </submittedName>
</protein>
<proteinExistence type="predicted"/>
<name>A0A6C0UVI7_HALVO</name>
<dbReference type="KEGG" id="hale:G3A49_16295"/>
<gene>
    <name evidence="1" type="ORF">G3A49_16295</name>
</gene>
<accession>A0A6C0UVI7</accession>
<evidence type="ECO:0000313" key="1">
    <source>
        <dbReference type="EMBL" id="QIB79575.1"/>
    </source>
</evidence>
<reference evidence="1 2" key="1">
    <citation type="submission" date="2020-02" db="EMBL/GenBank/DDBJ databases">
        <title>Whole genome sequence of Haloferax alexandrinus pws1.</title>
        <authorList>
            <person name="Verma D.K."/>
            <person name="Gopal K."/>
            <person name="Prasad E.S."/>
        </authorList>
    </citation>
    <scope>NUCLEOTIDE SEQUENCE [LARGE SCALE GENOMIC DNA]</scope>
    <source>
        <strain evidence="2">wsp1</strain>
    </source>
</reference>
<dbReference type="GeneID" id="44085002"/>
<dbReference type="EMBL" id="CP048738">
    <property type="protein sequence ID" value="QIB79575.1"/>
    <property type="molecule type" value="Genomic_DNA"/>
</dbReference>
<organism evidence="1 2">
    <name type="scientific">Haloferax volcanii</name>
    <name type="common">Halobacterium volcanii</name>
    <dbReference type="NCBI Taxonomy" id="2246"/>
    <lineage>
        <taxon>Archaea</taxon>
        <taxon>Methanobacteriati</taxon>
        <taxon>Methanobacteriota</taxon>
        <taxon>Stenosarchaea group</taxon>
        <taxon>Halobacteria</taxon>
        <taxon>Halobacteriales</taxon>
        <taxon>Haloferacaceae</taxon>
        <taxon>Haloferax</taxon>
    </lineage>
</organism>
<dbReference type="AlphaFoldDB" id="A0A6C0UVI7"/>
<evidence type="ECO:0000313" key="2">
    <source>
        <dbReference type="Proteomes" id="UP000465667"/>
    </source>
</evidence>
<dbReference type="Proteomes" id="UP000465667">
    <property type="component" value="Chromosome"/>
</dbReference>
<dbReference type="RefSeq" id="WP_163489506.1">
    <property type="nucleotide sequence ID" value="NZ_CP048738.1"/>
</dbReference>